<dbReference type="GO" id="GO:0016787">
    <property type="term" value="F:hydrolase activity"/>
    <property type="evidence" value="ECO:0007669"/>
    <property type="project" value="UniProtKB-KW"/>
</dbReference>
<proteinExistence type="inferred from homology"/>
<gene>
    <name evidence="3" type="ORF">FC21_GL001445</name>
</gene>
<dbReference type="SUPFAM" id="SSF55811">
    <property type="entry name" value="Nudix"/>
    <property type="match status" value="1"/>
</dbReference>
<comment type="caution">
    <text evidence="3">The sequence shown here is derived from an EMBL/GenBank/DDBJ whole genome shotgun (WGS) entry which is preliminary data.</text>
</comment>
<evidence type="ECO:0000259" key="2">
    <source>
        <dbReference type="PROSITE" id="PS51462"/>
    </source>
</evidence>
<keyword evidence="4" id="KW-1185">Reference proteome</keyword>
<feature type="domain" description="Nudix hydrolase" evidence="2">
    <location>
        <begin position="41"/>
        <end position="161"/>
    </location>
</feature>
<reference evidence="3 4" key="1">
    <citation type="journal article" date="2015" name="Genome Announc.">
        <title>Expanding the biotechnology potential of lactobacilli through comparative genomics of 213 strains and associated genera.</title>
        <authorList>
            <person name="Sun Z."/>
            <person name="Harris H.M."/>
            <person name="McCann A."/>
            <person name="Guo C."/>
            <person name="Argimon S."/>
            <person name="Zhang W."/>
            <person name="Yang X."/>
            <person name="Jeffery I.B."/>
            <person name="Cooney J.C."/>
            <person name="Kagawa T.F."/>
            <person name="Liu W."/>
            <person name="Song Y."/>
            <person name="Salvetti E."/>
            <person name="Wrobel A."/>
            <person name="Rasinkangas P."/>
            <person name="Parkhill J."/>
            <person name="Rea M.C."/>
            <person name="O'Sullivan O."/>
            <person name="Ritari J."/>
            <person name="Douillard F.P."/>
            <person name="Paul Ross R."/>
            <person name="Yang R."/>
            <person name="Briner A.E."/>
            <person name="Felis G.E."/>
            <person name="de Vos W.M."/>
            <person name="Barrangou R."/>
            <person name="Klaenhammer T.R."/>
            <person name="Caufield P.W."/>
            <person name="Cui Y."/>
            <person name="Zhang H."/>
            <person name="O'Toole P.W."/>
        </authorList>
    </citation>
    <scope>NUCLEOTIDE SEQUENCE [LARGE SCALE GENOMIC DNA]</scope>
    <source>
        <strain evidence="3 4">DSM 18793</strain>
    </source>
</reference>
<dbReference type="Pfam" id="PF00293">
    <property type="entry name" value="NUDIX"/>
    <property type="match status" value="1"/>
</dbReference>
<accession>A0A0R1USQ4</accession>
<dbReference type="PROSITE" id="PS51462">
    <property type="entry name" value="NUDIX"/>
    <property type="match status" value="1"/>
</dbReference>
<evidence type="ECO:0000313" key="3">
    <source>
        <dbReference type="EMBL" id="KRL93973.1"/>
    </source>
</evidence>
<name>A0A0R1USQ4_9LACO</name>
<dbReference type="PANTHER" id="PTHR43736:SF1">
    <property type="entry name" value="DIHYDRONEOPTERIN TRIPHOSPHATE DIPHOSPHATASE"/>
    <property type="match status" value="1"/>
</dbReference>
<dbReference type="InterPro" id="IPR000086">
    <property type="entry name" value="NUDIX_hydrolase_dom"/>
</dbReference>
<protein>
    <submittedName>
        <fullName evidence="3">NUDIX family hydrolase</fullName>
    </submittedName>
</protein>
<dbReference type="RefSeq" id="WP_225352237.1">
    <property type="nucleotide sequence ID" value="NZ_AZGC01000039.1"/>
</dbReference>
<evidence type="ECO:0000313" key="4">
    <source>
        <dbReference type="Proteomes" id="UP000051084"/>
    </source>
</evidence>
<dbReference type="Gene3D" id="3.90.79.10">
    <property type="entry name" value="Nucleoside Triphosphate Pyrophosphohydrolase"/>
    <property type="match status" value="1"/>
</dbReference>
<dbReference type="EMBL" id="AZGC01000039">
    <property type="protein sequence ID" value="KRL93973.1"/>
    <property type="molecule type" value="Genomic_DNA"/>
</dbReference>
<organism evidence="3 4">
    <name type="scientific">Limosilactobacillus equigenerosi DSM 18793 = JCM 14505</name>
    <dbReference type="NCBI Taxonomy" id="1423742"/>
    <lineage>
        <taxon>Bacteria</taxon>
        <taxon>Bacillati</taxon>
        <taxon>Bacillota</taxon>
        <taxon>Bacilli</taxon>
        <taxon>Lactobacillales</taxon>
        <taxon>Lactobacillaceae</taxon>
        <taxon>Limosilactobacillus</taxon>
    </lineage>
</organism>
<dbReference type="InterPro" id="IPR015797">
    <property type="entry name" value="NUDIX_hydrolase-like_dom_sf"/>
</dbReference>
<keyword evidence="3" id="KW-0378">Hydrolase</keyword>
<dbReference type="PANTHER" id="PTHR43736">
    <property type="entry name" value="ADP-RIBOSE PYROPHOSPHATASE"/>
    <property type="match status" value="1"/>
</dbReference>
<dbReference type="Proteomes" id="UP000051084">
    <property type="component" value="Unassembled WGS sequence"/>
</dbReference>
<dbReference type="AlphaFoldDB" id="A0A0R1USQ4"/>
<sequence>MDLIADLKRYQPVNEQEMMDQAEMLRRLESGEELYLRSNLSAHLSASAWVTNQTHDKVLMAYHKIFDTWAWLGGHADGDHDLLAVAHREIQEETGLETHPINGEIASIEILTVKGHEKHGKYVPSHLHFNITYLFEGDDQAPIHNKPDENTGSLGMAWMKR</sequence>
<evidence type="ECO:0000256" key="1">
    <source>
        <dbReference type="ARBA" id="ARBA00005582"/>
    </source>
</evidence>
<dbReference type="STRING" id="417373.GCA_001570685_00535"/>
<dbReference type="PATRIC" id="fig|1423742.4.peg.1498"/>
<comment type="similarity">
    <text evidence="1">Belongs to the Nudix hydrolase family.</text>
</comment>
<dbReference type="CDD" id="cd03674">
    <property type="entry name" value="NUDIX_Hydrolase"/>
    <property type="match status" value="1"/>
</dbReference>